<dbReference type="GeneID" id="37195149"/>
<dbReference type="EMBL" id="KZ824333">
    <property type="protein sequence ID" value="RAL07390.1"/>
    <property type="molecule type" value="Genomic_DNA"/>
</dbReference>
<name>A0A395HI17_ASPHC</name>
<evidence type="ECO:0008006" key="4">
    <source>
        <dbReference type="Google" id="ProtNLM"/>
    </source>
</evidence>
<evidence type="ECO:0000256" key="1">
    <source>
        <dbReference type="SAM" id="SignalP"/>
    </source>
</evidence>
<proteinExistence type="predicted"/>
<feature type="chain" id="PRO_5017211565" description="Secreted protein" evidence="1">
    <location>
        <begin position="32"/>
        <end position="105"/>
    </location>
</feature>
<organism evidence="2 3">
    <name type="scientific">Aspergillus homomorphus (strain CBS 101889)</name>
    <dbReference type="NCBI Taxonomy" id="1450537"/>
    <lineage>
        <taxon>Eukaryota</taxon>
        <taxon>Fungi</taxon>
        <taxon>Dikarya</taxon>
        <taxon>Ascomycota</taxon>
        <taxon>Pezizomycotina</taxon>
        <taxon>Eurotiomycetes</taxon>
        <taxon>Eurotiomycetidae</taxon>
        <taxon>Eurotiales</taxon>
        <taxon>Aspergillaceae</taxon>
        <taxon>Aspergillus</taxon>
        <taxon>Aspergillus subgen. Circumdati</taxon>
    </lineage>
</organism>
<reference evidence="2 3" key="1">
    <citation type="submission" date="2018-02" db="EMBL/GenBank/DDBJ databases">
        <title>The genomes of Aspergillus section Nigri reveals drivers in fungal speciation.</title>
        <authorList>
            <consortium name="DOE Joint Genome Institute"/>
            <person name="Vesth T.C."/>
            <person name="Nybo J."/>
            <person name="Theobald S."/>
            <person name="Brandl J."/>
            <person name="Frisvad J.C."/>
            <person name="Nielsen K.F."/>
            <person name="Lyhne E.K."/>
            <person name="Kogle M.E."/>
            <person name="Kuo A."/>
            <person name="Riley R."/>
            <person name="Clum A."/>
            <person name="Nolan M."/>
            <person name="Lipzen A."/>
            <person name="Salamov A."/>
            <person name="Henrissat B."/>
            <person name="Wiebenga A."/>
            <person name="De vries R.P."/>
            <person name="Grigoriev I.V."/>
            <person name="Mortensen U.H."/>
            <person name="Andersen M.R."/>
            <person name="Baker S.E."/>
        </authorList>
    </citation>
    <scope>NUCLEOTIDE SEQUENCE [LARGE SCALE GENOMIC DNA]</scope>
    <source>
        <strain evidence="2 3">CBS 101889</strain>
    </source>
</reference>
<dbReference type="RefSeq" id="XP_025546544.1">
    <property type="nucleotide sequence ID" value="XM_025690860.1"/>
</dbReference>
<sequence length="105" mass="11980">MRVLDTHNRLPCLPLVSLSLLLFWDVDWCRCMSLASLGHLFLSDDLELDAAAPREVQAGTRREKGILRMPSTIFEYGFIRSYHGYHRNLSVGTLPSCVSSLDWIQ</sequence>
<dbReference type="Proteomes" id="UP000248961">
    <property type="component" value="Unassembled WGS sequence"/>
</dbReference>
<dbReference type="AlphaFoldDB" id="A0A395HI17"/>
<feature type="signal peptide" evidence="1">
    <location>
        <begin position="1"/>
        <end position="31"/>
    </location>
</feature>
<keyword evidence="1" id="KW-0732">Signal</keyword>
<evidence type="ECO:0000313" key="3">
    <source>
        <dbReference type="Proteomes" id="UP000248961"/>
    </source>
</evidence>
<evidence type="ECO:0000313" key="2">
    <source>
        <dbReference type="EMBL" id="RAL07390.1"/>
    </source>
</evidence>
<keyword evidence="3" id="KW-1185">Reference proteome</keyword>
<dbReference type="VEuPathDB" id="FungiDB:BO97DRAFT_252877"/>
<protein>
    <recommendedName>
        <fullName evidence="4">Secreted protein</fullName>
    </recommendedName>
</protein>
<accession>A0A395HI17</accession>
<gene>
    <name evidence="2" type="ORF">BO97DRAFT_252877</name>
</gene>